<evidence type="ECO:0000256" key="1">
    <source>
        <dbReference type="SAM" id="MobiDB-lite"/>
    </source>
</evidence>
<accession>A0A6A6VPU5</accession>
<proteinExistence type="predicted"/>
<sequence>MAYEKNKQKDAQLYRHAVRSIAQDNWSMLLIKKIMELEKEIQLARRVQNGSGTRSDGATPETLERALEWLQLRAKERVPILSWSEDNFAFVGNVDVRRALGWKHARLMSAEWVPKHWYVDNAEENQYPEKGEGSDAGRKRKSEEDLERGVKKKRVRIAGPEDGDDVRPRLRMNRLPSHRVRLTNDLEEGDGIWWCLARHQDLI</sequence>
<feature type="region of interest" description="Disordered" evidence="1">
    <location>
        <begin position="124"/>
        <end position="169"/>
    </location>
</feature>
<evidence type="ECO:0000313" key="3">
    <source>
        <dbReference type="Proteomes" id="UP000799440"/>
    </source>
</evidence>
<dbReference type="Proteomes" id="UP000799440">
    <property type="component" value="Unassembled WGS sequence"/>
</dbReference>
<protein>
    <submittedName>
        <fullName evidence="2">Uncharacterized protein</fullName>
    </submittedName>
</protein>
<reference evidence="2" key="1">
    <citation type="journal article" date="2020" name="Stud. Mycol.">
        <title>101 Dothideomycetes genomes: a test case for predicting lifestyles and emergence of pathogens.</title>
        <authorList>
            <person name="Haridas S."/>
            <person name="Albert R."/>
            <person name="Binder M."/>
            <person name="Bloem J."/>
            <person name="Labutti K."/>
            <person name="Salamov A."/>
            <person name="Andreopoulos B."/>
            <person name="Baker S."/>
            <person name="Barry K."/>
            <person name="Bills G."/>
            <person name="Bluhm B."/>
            <person name="Cannon C."/>
            <person name="Castanera R."/>
            <person name="Culley D."/>
            <person name="Daum C."/>
            <person name="Ezra D."/>
            <person name="Gonzalez J."/>
            <person name="Henrissat B."/>
            <person name="Kuo A."/>
            <person name="Liang C."/>
            <person name="Lipzen A."/>
            <person name="Lutzoni F."/>
            <person name="Magnuson J."/>
            <person name="Mondo S."/>
            <person name="Nolan M."/>
            <person name="Ohm R."/>
            <person name="Pangilinan J."/>
            <person name="Park H.-J."/>
            <person name="Ramirez L."/>
            <person name="Alfaro M."/>
            <person name="Sun H."/>
            <person name="Tritt A."/>
            <person name="Yoshinaga Y."/>
            <person name="Zwiers L.-H."/>
            <person name="Turgeon B."/>
            <person name="Goodwin S."/>
            <person name="Spatafora J."/>
            <person name="Crous P."/>
            <person name="Grigoriev I."/>
        </authorList>
    </citation>
    <scope>NUCLEOTIDE SEQUENCE</scope>
    <source>
        <strain evidence="2">CBS 119925</strain>
    </source>
</reference>
<name>A0A6A6VPU5_9PLEO</name>
<gene>
    <name evidence="2" type="ORF">M011DRAFT_105609</name>
</gene>
<evidence type="ECO:0000313" key="2">
    <source>
        <dbReference type="EMBL" id="KAF2751237.1"/>
    </source>
</evidence>
<keyword evidence="3" id="KW-1185">Reference proteome</keyword>
<feature type="compositionally biased region" description="Basic and acidic residues" evidence="1">
    <location>
        <begin position="127"/>
        <end position="149"/>
    </location>
</feature>
<dbReference type="EMBL" id="MU006562">
    <property type="protein sequence ID" value="KAF2751237.1"/>
    <property type="molecule type" value="Genomic_DNA"/>
</dbReference>
<dbReference type="AlphaFoldDB" id="A0A6A6VPU5"/>
<organism evidence="2 3">
    <name type="scientific">Sporormia fimetaria CBS 119925</name>
    <dbReference type="NCBI Taxonomy" id="1340428"/>
    <lineage>
        <taxon>Eukaryota</taxon>
        <taxon>Fungi</taxon>
        <taxon>Dikarya</taxon>
        <taxon>Ascomycota</taxon>
        <taxon>Pezizomycotina</taxon>
        <taxon>Dothideomycetes</taxon>
        <taxon>Pleosporomycetidae</taxon>
        <taxon>Pleosporales</taxon>
        <taxon>Sporormiaceae</taxon>
        <taxon>Sporormia</taxon>
    </lineage>
</organism>